<name>A0A0P1ASQ8_PLAHL</name>
<dbReference type="GeneID" id="36396570"/>
<dbReference type="Proteomes" id="UP000054928">
    <property type="component" value="Unassembled WGS sequence"/>
</dbReference>
<evidence type="ECO:0000313" key="2">
    <source>
        <dbReference type="Proteomes" id="UP000054928"/>
    </source>
</evidence>
<protein>
    <submittedName>
        <fullName evidence="1">Uncharacterized protein</fullName>
    </submittedName>
</protein>
<accession>A0A0P1ASQ8</accession>
<evidence type="ECO:0000313" key="1">
    <source>
        <dbReference type="EMBL" id="CEG45200.1"/>
    </source>
</evidence>
<sequence>MVVVTHTPLQRCLRPPAPHRLVPDDNAFENFIARFNDPTTSNEWRCQKELAPLPPPVMQRSARACTSQLHV</sequence>
<reference evidence="2" key="1">
    <citation type="submission" date="2014-09" db="EMBL/GenBank/DDBJ databases">
        <authorList>
            <person name="Sharma Rahul"/>
            <person name="Thines Marco"/>
        </authorList>
    </citation>
    <scope>NUCLEOTIDE SEQUENCE [LARGE SCALE GENOMIC DNA]</scope>
</reference>
<dbReference type="RefSeq" id="XP_024581569.1">
    <property type="nucleotide sequence ID" value="XM_024715919.1"/>
</dbReference>
<proteinExistence type="predicted"/>
<keyword evidence="2" id="KW-1185">Reference proteome</keyword>
<organism evidence="1 2">
    <name type="scientific">Plasmopara halstedii</name>
    <name type="common">Downy mildew of sunflower</name>
    <dbReference type="NCBI Taxonomy" id="4781"/>
    <lineage>
        <taxon>Eukaryota</taxon>
        <taxon>Sar</taxon>
        <taxon>Stramenopiles</taxon>
        <taxon>Oomycota</taxon>
        <taxon>Peronosporomycetes</taxon>
        <taxon>Peronosporales</taxon>
        <taxon>Peronosporaceae</taxon>
        <taxon>Plasmopara</taxon>
    </lineage>
</organism>
<dbReference type="EMBL" id="CCYD01001551">
    <property type="protein sequence ID" value="CEG45200.1"/>
    <property type="molecule type" value="Genomic_DNA"/>
</dbReference>
<dbReference type="AlphaFoldDB" id="A0A0P1ASQ8"/>